<reference evidence="2 3" key="1">
    <citation type="journal article" date="2015" name="Genome Biol. Evol.">
        <title>Comparative Genomics of a Bacterivorous Green Alga Reveals Evolutionary Causalities and Consequences of Phago-Mixotrophic Mode of Nutrition.</title>
        <authorList>
            <person name="Burns J.A."/>
            <person name="Paasch A."/>
            <person name="Narechania A."/>
            <person name="Kim E."/>
        </authorList>
    </citation>
    <scope>NUCLEOTIDE SEQUENCE [LARGE SCALE GENOMIC DNA]</scope>
    <source>
        <strain evidence="2 3">PLY_AMNH</strain>
    </source>
</reference>
<dbReference type="Proteomes" id="UP001190700">
    <property type="component" value="Unassembled WGS sequence"/>
</dbReference>
<organism evidence="2 3">
    <name type="scientific">Cymbomonas tetramitiformis</name>
    <dbReference type="NCBI Taxonomy" id="36881"/>
    <lineage>
        <taxon>Eukaryota</taxon>
        <taxon>Viridiplantae</taxon>
        <taxon>Chlorophyta</taxon>
        <taxon>Pyramimonadophyceae</taxon>
        <taxon>Pyramimonadales</taxon>
        <taxon>Pyramimonadaceae</taxon>
        <taxon>Cymbomonas</taxon>
    </lineage>
</organism>
<dbReference type="AlphaFoldDB" id="A0AAE0LL98"/>
<proteinExistence type="predicted"/>
<feature type="region of interest" description="Disordered" evidence="1">
    <location>
        <begin position="177"/>
        <end position="201"/>
    </location>
</feature>
<gene>
    <name evidence="2" type="ORF">CYMTET_3013</name>
</gene>
<name>A0AAE0LL98_9CHLO</name>
<comment type="caution">
    <text evidence="2">The sequence shown here is derived from an EMBL/GenBank/DDBJ whole genome shotgun (WGS) entry which is preliminary data.</text>
</comment>
<keyword evidence="3" id="KW-1185">Reference proteome</keyword>
<accession>A0AAE0LL98</accession>
<evidence type="ECO:0000256" key="1">
    <source>
        <dbReference type="SAM" id="MobiDB-lite"/>
    </source>
</evidence>
<protein>
    <submittedName>
        <fullName evidence="2">Uncharacterized protein</fullName>
    </submittedName>
</protein>
<evidence type="ECO:0000313" key="3">
    <source>
        <dbReference type="Proteomes" id="UP001190700"/>
    </source>
</evidence>
<dbReference type="EMBL" id="LGRX02000097">
    <property type="protein sequence ID" value="KAK3289576.1"/>
    <property type="molecule type" value="Genomic_DNA"/>
</dbReference>
<sequence>MAQSVNPPVFIKELYKDVQEHVCPLCTDGTKRSMEELLKHVQEGTCGAVIGLSVRTNETCLAKNRATWEKEICETLQHEHFIELVQQHLEKLMQVEARHNEEEKHKLLDKLVLLQNTNDSNCRKLSEIPRLQSELDLVRKTNRTYEQRMEDMTQHIQELNEKCEELAKEKNKILQDKIRSERREDVRNPTQGLDRENSALKRANELLEHFGRNKKRRSK</sequence>
<evidence type="ECO:0000313" key="2">
    <source>
        <dbReference type="EMBL" id="KAK3289576.1"/>
    </source>
</evidence>